<dbReference type="InterPro" id="IPR015943">
    <property type="entry name" value="WD40/YVTN_repeat-like_dom_sf"/>
</dbReference>
<dbReference type="RefSeq" id="XP_018125748.1">
    <property type="nucleotide sequence ID" value="XM_018279711.2"/>
</dbReference>
<evidence type="ECO:0008006" key="4">
    <source>
        <dbReference type="Google" id="ProtNLM"/>
    </source>
</evidence>
<evidence type="ECO:0000313" key="3">
    <source>
        <dbReference type="Proteomes" id="UP000091956"/>
    </source>
</evidence>
<protein>
    <recommendedName>
        <fullName evidence="4">6-phosphogluconolactonase</fullName>
    </recommendedName>
</protein>
<dbReference type="Gene3D" id="2.130.10.10">
    <property type="entry name" value="YVTN repeat-like/Quinoprotein amine dehydrogenase"/>
    <property type="match status" value="1"/>
</dbReference>
<gene>
    <name evidence="2" type="ORF">VE01_10308</name>
</gene>
<dbReference type="InterPro" id="IPR011045">
    <property type="entry name" value="N2O_reductase_N"/>
</dbReference>
<dbReference type="PANTHER" id="PTHR30344">
    <property type="entry name" value="6-PHOSPHOGLUCONOLACTONASE-RELATED"/>
    <property type="match status" value="1"/>
</dbReference>
<dbReference type="OrthoDB" id="9972196at2759"/>
<dbReference type="InterPro" id="IPR019405">
    <property type="entry name" value="Lactonase_7-beta_prop"/>
</dbReference>
<accession>A0A1B8G861</accession>
<dbReference type="InterPro" id="IPR050282">
    <property type="entry name" value="Cycloisomerase_2"/>
</dbReference>
<comment type="similarity">
    <text evidence="1">Belongs to the cycloisomerase 2 family.</text>
</comment>
<reference evidence="2 3" key="1">
    <citation type="submission" date="2016-03" db="EMBL/GenBank/DDBJ databases">
        <title>Comparative genomics of Pseudogymnoascus destructans, the fungus causing white-nose syndrome of bats.</title>
        <authorList>
            <person name="Palmer J.M."/>
            <person name="Drees K.P."/>
            <person name="Foster J.T."/>
            <person name="Lindner D.L."/>
        </authorList>
    </citation>
    <scope>NUCLEOTIDE SEQUENCE [LARGE SCALE GENOMIC DNA]</scope>
    <source>
        <strain evidence="2 3">UAMH 10579</strain>
    </source>
</reference>
<dbReference type="GeneID" id="28843694"/>
<dbReference type="SUPFAM" id="SSF50974">
    <property type="entry name" value="Nitrous oxide reductase, N-terminal domain"/>
    <property type="match status" value="1"/>
</dbReference>
<proteinExistence type="inferred from homology"/>
<dbReference type="AlphaFoldDB" id="A0A1B8G861"/>
<dbReference type="PANTHER" id="PTHR30344:SF1">
    <property type="entry name" value="6-PHOSPHOGLUCONOLACTONASE"/>
    <property type="match status" value="1"/>
</dbReference>
<dbReference type="Pfam" id="PF10282">
    <property type="entry name" value="Lactonase"/>
    <property type="match status" value="1"/>
</dbReference>
<organism evidence="2 3">
    <name type="scientific">Pseudogymnoascus verrucosus</name>
    <dbReference type="NCBI Taxonomy" id="342668"/>
    <lineage>
        <taxon>Eukaryota</taxon>
        <taxon>Fungi</taxon>
        <taxon>Dikarya</taxon>
        <taxon>Ascomycota</taxon>
        <taxon>Pezizomycotina</taxon>
        <taxon>Leotiomycetes</taxon>
        <taxon>Thelebolales</taxon>
        <taxon>Thelebolaceae</taxon>
        <taxon>Pseudogymnoascus</taxon>
    </lineage>
</organism>
<name>A0A1B8G861_9PEZI</name>
<dbReference type="GO" id="GO:0017057">
    <property type="term" value="F:6-phosphogluconolactonase activity"/>
    <property type="evidence" value="ECO:0007669"/>
    <property type="project" value="TreeGrafter"/>
</dbReference>
<keyword evidence="3" id="KW-1185">Reference proteome</keyword>
<evidence type="ECO:0000313" key="2">
    <source>
        <dbReference type="EMBL" id="OBT92015.1"/>
    </source>
</evidence>
<evidence type="ECO:0000256" key="1">
    <source>
        <dbReference type="ARBA" id="ARBA00005564"/>
    </source>
</evidence>
<reference evidence="3" key="2">
    <citation type="journal article" date="2018" name="Nat. Commun.">
        <title>Extreme sensitivity to ultraviolet light in the fungal pathogen causing white-nose syndrome of bats.</title>
        <authorList>
            <person name="Palmer J.M."/>
            <person name="Drees K.P."/>
            <person name="Foster J.T."/>
            <person name="Lindner D.L."/>
        </authorList>
    </citation>
    <scope>NUCLEOTIDE SEQUENCE [LARGE SCALE GENOMIC DNA]</scope>
    <source>
        <strain evidence="3">UAMH 10579</strain>
    </source>
</reference>
<dbReference type="STRING" id="342668.A0A1B8G861"/>
<dbReference type="EMBL" id="KV460275">
    <property type="protein sequence ID" value="OBT92015.1"/>
    <property type="molecule type" value="Genomic_DNA"/>
</dbReference>
<sequence>MRSNSLLPLGLAPANALGAILYATHYSGTLSVLSLSGSSLTVVSSEKNCGPSPSWVTFDSVNQVLYCVNELNSGGSVNAFNADAEGALTAIASAKLLGNPVHSALYGGEDGISFQAFAHYSGSLISTIALPITNDSKTLQTFSYTMDGPGPDPSRQEAPHPHMAAVDPTGGFIIVPDLGADILRVYSVDKPTGFLTSCANVTAAPGSGPRHAAFWEGAGGTMMYLANELGNDVTVYSVAYPTKEGQCLSLFSIQTDTPYPADQAVKNGQKIGEVRVSGNYVTVSNRADQSFGTNNDSIAVFPIDASGAISTPVMSPTYGSYPRTMQINAAGDLVAIGNQNSGTVVVVSRNPATGALGNEVASVSVGPQGFNGNGGLSSVVWAE</sequence>
<dbReference type="Proteomes" id="UP000091956">
    <property type="component" value="Unassembled WGS sequence"/>
</dbReference>